<dbReference type="Proteomes" id="UP000565579">
    <property type="component" value="Unassembled WGS sequence"/>
</dbReference>
<gene>
    <name evidence="1" type="ORF">HD593_000164</name>
</gene>
<comment type="caution">
    <text evidence="1">The sequence shown here is derived from an EMBL/GenBank/DDBJ whole genome shotgun (WGS) entry which is preliminary data.</text>
</comment>
<accession>A0A7X0TVP5</accession>
<dbReference type="AlphaFoldDB" id="A0A7X0TVP5"/>
<dbReference type="RefSeq" id="WP_281402439.1">
    <property type="nucleotide sequence ID" value="NZ_BAAAXY010000200.1"/>
</dbReference>
<name>A0A7X0TVP5_9ACTN</name>
<evidence type="ECO:0000313" key="2">
    <source>
        <dbReference type="Proteomes" id="UP000565579"/>
    </source>
</evidence>
<organism evidence="1 2">
    <name type="scientific">Nonomuraea rubra</name>
    <dbReference type="NCBI Taxonomy" id="46180"/>
    <lineage>
        <taxon>Bacteria</taxon>
        <taxon>Bacillati</taxon>
        <taxon>Actinomycetota</taxon>
        <taxon>Actinomycetes</taxon>
        <taxon>Streptosporangiales</taxon>
        <taxon>Streptosporangiaceae</taxon>
        <taxon>Nonomuraea</taxon>
    </lineage>
</organism>
<dbReference type="EMBL" id="JACHMI010000001">
    <property type="protein sequence ID" value="MBB6545369.1"/>
    <property type="molecule type" value="Genomic_DNA"/>
</dbReference>
<reference evidence="1 2" key="1">
    <citation type="submission" date="2020-08" db="EMBL/GenBank/DDBJ databases">
        <title>Sequencing the genomes of 1000 actinobacteria strains.</title>
        <authorList>
            <person name="Klenk H.-P."/>
        </authorList>
    </citation>
    <scope>NUCLEOTIDE SEQUENCE [LARGE SCALE GENOMIC DNA]</scope>
    <source>
        <strain evidence="1 2">DSM 43768</strain>
    </source>
</reference>
<evidence type="ECO:0000313" key="1">
    <source>
        <dbReference type="EMBL" id="MBB6545369.1"/>
    </source>
</evidence>
<sequence>MPSKARAGSRTVTVRVGGKTATASFTVVAPQKQERHDRRR</sequence>
<protein>
    <submittedName>
        <fullName evidence="1">Uncharacterized protein</fullName>
    </submittedName>
</protein>
<proteinExistence type="predicted"/>
<keyword evidence="2" id="KW-1185">Reference proteome</keyword>